<accession>A0A8J3MXS3</accession>
<sequence length="360" mass="41169">MDPSGSIRWEIFPRIAVLPSAQEWFQLQANRQLSPRTIEAYGRSLEDFLHFCEQHDPPLVVETATKVDLAAYVQDLVKRPNSHGQQIIHLHSGSGLSDQTIQLRLTAARLYYDHLVETGKQARNPVGRGKYTRSSHFSVGRNRNSANERPLVRRKPARQPWIPSDEQFKRLLAALSCESLRNQALFLLMYDSALRREELALLEMTDIDWAHREVTLRPETCKTSSGRLVLFTQATATRLRAYLERRRQIKPGLGRLFLSESDRNRASGLTPEMINKVMRSIARRANLPQFHPHTLHHLRLTHMARCGIAEHIIAEYAAHKSLDTTRLYIHMSGRDISAAVASQMEDFEAWIAATLEEVEG</sequence>
<keyword evidence="1" id="KW-0229">DNA integration</keyword>
<name>A0A8J3MXS3_9CHLR</name>
<gene>
    <name evidence="8" type="ORF">KSF_001750</name>
</gene>
<dbReference type="CDD" id="cd00397">
    <property type="entry name" value="DNA_BRE_C"/>
    <property type="match status" value="1"/>
</dbReference>
<dbReference type="InterPro" id="IPR010998">
    <property type="entry name" value="Integrase_recombinase_N"/>
</dbReference>
<evidence type="ECO:0000313" key="8">
    <source>
        <dbReference type="EMBL" id="GHO90127.1"/>
    </source>
</evidence>
<evidence type="ECO:0000313" key="9">
    <source>
        <dbReference type="Proteomes" id="UP000597444"/>
    </source>
</evidence>
<dbReference type="AlphaFoldDB" id="A0A8J3MXS3"/>
<evidence type="ECO:0000259" key="7">
    <source>
        <dbReference type="PROSITE" id="PS51900"/>
    </source>
</evidence>
<feature type="domain" description="Tyr recombinase" evidence="6">
    <location>
        <begin position="158"/>
        <end position="341"/>
    </location>
</feature>
<dbReference type="InterPro" id="IPR013762">
    <property type="entry name" value="Integrase-like_cat_sf"/>
</dbReference>
<keyword evidence="3" id="KW-0233">DNA recombination</keyword>
<evidence type="ECO:0000259" key="6">
    <source>
        <dbReference type="PROSITE" id="PS51898"/>
    </source>
</evidence>
<dbReference type="PROSITE" id="PS51898">
    <property type="entry name" value="TYR_RECOMBINASE"/>
    <property type="match status" value="1"/>
</dbReference>
<evidence type="ECO:0000256" key="1">
    <source>
        <dbReference type="ARBA" id="ARBA00022908"/>
    </source>
</evidence>
<feature type="compositionally biased region" description="Polar residues" evidence="5">
    <location>
        <begin position="132"/>
        <end position="147"/>
    </location>
</feature>
<dbReference type="PANTHER" id="PTHR30349">
    <property type="entry name" value="PHAGE INTEGRASE-RELATED"/>
    <property type="match status" value="1"/>
</dbReference>
<keyword evidence="2 4" id="KW-0238">DNA-binding</keyword>
<dbReference type="GO" id="GO:0015074">
    <property type="term" value="P:DNA integration"/>
    <property type="evidence" value="ECO:0007669"/>
    <property type="project" value="UniProtKB-KW"/>
</dbReference>
<dbReference type="InterPro" id="IPR004107">
    <property type="entry name" value="Integrase_SAM-like_N"/>
</dbReference>
<protein>
    <submittedName>
        <fullName evidence="8">Integrase</fullName>
    </submittedName>
</protein>
<dbReference type="EMBL" id="BNJK01000001">
    <property type="protein sequence ID" value="GHO90127.1"/>
    <property type="molecule type" value="Genomic_DNA"/>
</dbReference>
<feature type="domain" description="Core-binding (CB)" evidence="7">
    <location>
        <begin position="15"/>
        <end position="116"/>
    </location>
</feature>
<dbReference type="Pfam" id="PF02899">
    <property type="entry name" value="Phage_int_SAM_1"/>
    <property type="match status" value="1"/>
</dbReference>
<dbReference type="InterPro" id="IPR044068">
    <property type="entry name" value="CB"/>
</dbReference>
<evidence type="ECO:0000256" key="4">
    <source>
        <dbReference type="PROSITE-ProRule" id="PRU01248"/>
    </source>
</evidence>
<dbReference type="Gene3D" id="1.10.150.130">
    <property type="match status" value="1"/>
</dbReference>
<evidence type="ECO:0000256" key="3">
    <source>
        <dbReference type="ARBA" id="ARBA00023172"/>
    </source>
</evidence>
<dbReference type="InterPro" id="IPR050090">
    <property type="entry name" value="Tyrosine_recombinase_XerCD"/>
</dbReference>
<dbReference type="Gene3D" id="1.10.443.10">
    <property type="entry name" value="Intergrase catalytic core"/>
    <property type="match status" value="1"/>
</dbReference>
<dbReference type="InterPro" id="IPR011010">
    <property type="entry name" value="DNA_brk_join_enz"/>
</dbReference>
<dbReference type="GO" id="GO:0003677">
    <property type="term" value="F:DNA binding"/>
    <property type="evidence" value="ECO:0007669"/>
    <property type="project" value="UniProtKB-UniRule"/>
</dbReference>
<dbReference type="Pfam" id="PF00589">
    <property type="entry name" value="Phage_integrase"/>
    <property type="match status" value="1"/>
</dbReference>
<organism evidence="8 9">
    <name type="scientific">Reticulibacter mediterranei</name>
    <dbReference type="NCBI Taxonomy" id="2778369"/>
    <lineage>
        <taxon>Bacteria</taxon>
        <taxon>Bacillati</taxon>
        <taxon>Chloroflexota</taxon>
        <taxon>Ktedonobacteria</taxon>
        <taxon>Ktedonobacterales</taxon>
        <taxon>Reticulibacteraceae</taxon>
        <taxon>Reticulibacter</taxon>
    </lineage>
</organism>
<evidence type="ECO:0000256" key="5">
    <source>
        <dbReference type="SAM" id="MobiDB-lite"/>
    </source>
</evidence>
<comment type="caution">
    <text evidence="8">The sequence shown here is derived from an EMBL/GenBank/DDBJ whole genome shotgun (WGS) entry which is preliminary data.</text>
</comment>
<dbReference type="Proteomes" id="UP000597444">
    <property type="component" value="Unassembled WGS sequence"/>
</dbReference>
<dbReference type="RefSeq" id="WP_220201124.1">
    <property type="nucleotide sequence ID" value="NZ_BNJK01000001.1"/>
</dbReference>
<proteinExistence type="predicted"/>
<dbReference type="InterPro" id="IPR002104">
    <property type="entry name" value="Integrase_catalytic"/>
</dbReference>
<dbReference type="SUPFAM" id="SSF56349">
    <property type="entry name" value="DNA breaking-rejoining enzymes"/>
    <property type="match status" value="1"/>
</dbReference>
<keyword evidence="9" id="KW-1185">Reference proteome</keyword>
<dbReference type="GO" id="GO:0006310">
    <property type="term" value="P:DNA recombination"/>
    <property type="evidence" value="ECO:0007669"/>
    <property type="project" value="UniProtKB-KW"/>
</dbReference>
<dbReference type="PROSITE" id="PS51900">
    <property type="entry name" value="CB"/>
    <property type="match status" value="1"/>
</dbReference>
<reference evidence="8" key="1">
    <citation type="submission" date="2020-10" db="EMBL/GenBank/DDBJ databases">
        <title>Taxonomic study of unclassified bacteria belonging to the class Ktedonobacteria.</title>
        <authorList>
            <person name="Yabe S."/>
            <person name="Wang C.M."/>
            <person name="Zheng Y."/>
            <person name="Sakai Y."/>
            <person name="Cavaletti L."/>
            <person name="Monciardini P."/>
            <person name="Donadio S."/>
        </authorList>
    </citation>
    <scope>NUCLEOTIDE SEQUENCE</scope>
    <source>
        <strain evidence="8">ID150040</strain>
    </source>
</reference>
<dbReference type="PANTHER" id="PTHR30349:SF81">
    <property type="entry name" value="TYROSINE RECOMBINASE XERC"/>
    <property type="match status" value="1"/>
</dbReference>
<feature type="region of interest" description="Disordered" evidence="5">
    <location>
        <begin position="124"/>
        <end position="151"/>
    </location>
</feature>
<evidence type="ECO:0000256" key="2">
    <source>
        <dbReference type="ARBA" id="ARBA00023125"/>
    </source>
</evidence>